<reference evidence="3" key="1">
    <citation type="submission" date="2021-04" db="EMBL/GenBank/DDBJ databases">
        <authorList>
            <consortium name="Molecular Ecology Group"/>
        </authorList>
    </citation>
    <scope>NUCLEOTIDE SEQUENCE</scope>
</reference>
<accession>A0A8S3YDQ6</accession>
<keyword evidence="4" id="KW-1185">Reference proteome</keyword>
<evidence type="ECO:0000259" key="2">
    <source>
        <dbReference type="Pfam" id="PF00079"/>
    </source>
</evidence>
<feature type="domain" description="Serpin" evidence="2">
    <location>
        <begin position="17"/>
        <end position="165"/>
    </location>
</feature>
<dbReference type="GO" id="GO:0005615">
    <property type="term" value="C:extracellular space"/>
    <property type="evidence" value="ECO:0007669"/>
    <property type="project" value="InterPro"/>
</dbReference>
<dbReference type="InterPro" id="IPR023796">
    <property type="entry name" value="Serpin_dom"/>
</dbReference>
<dbReference type="PANTHER" id="PTHR11461:SF211">
    <property type="entry name" value="GH10112P-RELATED"/>
    <property type="match status" value="1"/>
</dbReference>
<dbReference type="PANTHER" id="PTHR11461">
    <property type="entry name" value="SERINE PROTEASE INHIBITOR, SERPIN"/>
    <property type="match status" value="1"/>
</dbReference>
<dbReference type="GO" id="GO:0004867">
    <property type="term" value="F:serine-type endopeptidase inhibitor activity"/>
    <property type="evidence" value="ECO:0007669"/>
    <property type="project" value="InterPro"/>
</dbReference>
<evidence type="ECO:0000313" key="3">
    <source>
        <dbReference type="EMBL" id="CAG5115187.1"/>
    </source>
</evidence>
<dbReference type="Proteomes" id="UP000678393">
    <property type="component" value="Unassembled WGS sequence"/>
</dbReference>
<dbReference type="Gene3D" id="2.30.39.10">
    <property type="entry name" value="Alpha-1-antitrypsin, domain 1"/>
    <property type="match status" value="1"/>
</dbReference>
<dbReference type="InterPro" id="IPR042185">
    <property type="entry name" value="Serpin_sf_2"/>
</dbReference>
<comment type="caution">
    <text evidence="3">The sequence shown here is derived from an EMBL/GenBank/DDBJ whole genome shotgun (WGS) entry which is preliminary data.</text>
</comment>
<feature type="non-terminal residue" evidence="3">
    <location>
        <position position="167"/>
    </location>
</feature>
<sequence length="167" mass="18752">MEHERISLKPELLAAGNILLVDTMVVRAEWQDKFSRHKTHKRQFASMDPNSTGIMVDAMTGVLTVGWKRDEELKVDVVEIPLKGAELGFYIVLPHETQGVLDVDKQLLASSRTIAYLASELVPTAVHLEIPKFRLHRVLYLKKILQNMGIVLAFSAETADFSSIISL</sequence>
<evidence type="ECO:0000256" key="1">
    <source>
        <dbReference type="ARBA" id="ARBA00009500"/>
    </source>
</evidence>
<dbReference type="OrthoDB" id="671595at2759"/>
<organism evidence="3 4">
    <name type="scientific">Candidula unifasciata</name>
    <dbReference type="NCBI Taxonomy" id="100452"/>
    <lineage>
        <taxon>Eukaryota</taxon>
        <taxon>Metazoa</taxon>
        <taxon>Spiralia</taxon>
        <taxon>Lophotrochozoa</taxon>
        <taxon>Mollusca</taxon>
        <taxon>Gastropoda</taxon>
        <taxon>Heterobranchia</taxon>
        <taxon>Euthyneura</taxon>
        <taxon>Panpulmonata</taxon>
        <taxon>Eupulmonata</taxon>
        <taxon>Stylommatophora</taxon>
        <taxon>Helicina</taxon>
        <taxon>Helicoidea</taxon>
        <taxon>Geomitridae</taxon>
        <taxon>Candidula</taxon>
    </lineage>
</organism>
<name>A0A8S3YDQ6_9EUPU</name>
<dbReference type="EMBL" id="CAJHNH020000085">
    <property type="protein sequence ID" value="CAG5115187.1"/>
    <property type="molecule type" value="Genomic_DNA"/>
</dbReference>
<proteinExistence type="inferred from homology"/>
<comment type="similarity">
    <text evidence="1">Belongs to the serpin family.</text>
</comment>
<dbReference type="InterPro" id="IPR000215">
    <property type="entry name" value="Serpin_fam"/>
</dbReference>
<evidence type="ECO:0000313" key="4">
    <source>
        <dbReference type="Proteomes" id="UP000678393"/>
    </source>
</evidence>
<dbReference type="SUPFAM" id="SSF56574">
    <property type="entry name" value="Serpins"/>
    <property type="match status" value="1"/>
</dbReference>
<dbReference type="AlphaFoldDB" id="A0A8S3YDQ6"/>
<dbReference type="InterPro" id="IPR036186">
    <property type="entry name" value="Serpin_sf"/>
</dbReference>
<gene>
    <name evidence="3" type="ORF">CUNI_LOCUS745</name>
</gene>
<dbReference type="Pfam" id="PF00079">
    <property type="entry name" value="Serpin"/>
    <property type="match status" value="1"/>
</dbReference>
<protein>
    <recommendedName>
        <fullName evidence="2">Serpin domain-containing protein</fullName>
    </recommendedName>
</protein>